<dbReference type="InterPro" id="IPR025957">
    <property type="entry name" value="Cys_rich_KTR"/>
</dbReference>
<accession>A0A923MJG8</accession>
<reference evidence="1" key="1">
    <citation type="submission" date="2020-08" db="EMBL/GenBank/DDBJ databases">
        <title>Genome public.</title>
        <authorList>
            <person name="Liu C."/>
            <person name="Sun Q."/>
        </authorList>
    </citation>
    <scope>NUCLEOTIDE SEQUENCE</scope>
    <source>
        <strain evidence="1">BX15</strain>
    </source>
</reference>
<dbReference type="AlphaFoldDB" id="A0A923MJG8"/>
<proteinExistence type="predicted"/>
<dbReference type="EMBL" id="JACOQI010000010">
    <property type="protein sequence ID" value="MBC5770818.1"/>
    <property type="molecule type" value="Genomic_DNA"/>
</dbReference>
<protein>
    <submittedName>
        <fullName evidence="1">Cysteine-rich KTR domain-containing protein</fullName>
    </submittedName>
</protein>
<dbReference type="Pfam" id="PF14205">
    <property type="entry name" value="Cys_rich_KTR"/>
    <property type="match status" value="1"/>
</dbReference>
<dbReference type="Proteomes" id="UP000620327">
    <property type="component" value="Unassembled WGS sequence"/>
</dbReference>
<keyword evidence="2" id="KW-1185">Reference proteome</keyword>
<dbReference type="RefSeq" id="WP_187015050.1">
    <property type="nucleotide sequence ID" value="NZ_JACOQI010000010.1"/>
</dbReference>
<comment type="caution">
    <text evidence="1">The sequence shown here is derived from an EMBL/GenBank/DDBJ whole genome shotgun (WGS) entry which is preliminary data.</text>
</comment>
<name>A0A923MJG8_9FIRM</name>
<evidence type="ECO:0000313" key="1">
    <source>
        <dbReference type="EMBL" id="MBC5770818.1"/>
    </source>
</evidence>
<organism evidence="1 2">
    <name type="scientific">Dysosmobacter segnis</name>
    <dbReference type="NCBI Taxonomy" id="2763042"/>
    <lineage>
        <taxon>Bacteria</taxon>
        <taxon>Bacillati</taxon>
        <taxon>Bacillota</taxon>
        <taxon>Clostridia</taxon>
        <taxon>Eubacteriales</taxon>
        <taxon>Oscillospiraceae</taxon>
        <taxon>Dysosmobacter</taxon>
    </lineage>
</organism>
<gene>
    <name evidence="1" type="ORF">H8Z83_10895</name>
</gene>
<evidence type="ECO:0000313" key="2">
    <source>
        <dbReference type="Proteomes" id="UP000620327"/>
    </source>
</evidence>
<sequence length="60" mass="7310">MKEHEEKKQWVLCPWCGSKTRLQIFRETELKDFPLFCPKCRHESIINAKNFTIETKEARR</sequence>